<feature type="transmembrane region" description="Helical" evidence="8">
    <location>
        <begin position="318"/>
        <end position="340"/>
    </location>
</feature>
<dbReference type="InterPro" id="IPR011701">
    <property type="entry name" value="MFS"/>
</dbReference>
<comment type="caution">
    <text evidence="8">Lacks conserved residue(s) required for the propagation of feature annotation.</text>
</comment>
<dbReference type="PROSITE" id="PS50850">
    <property type="entry name" value="MFS"/>
    <property type="match status" value="1"/>
</dbReference>
<proteinExistence type="inferred from homology"/>
<name>A0A1H0E4A0_9BACI</name>
<keyword evidence="8" id="KW-1003">Cell membrane</keyword>
<feature type="transmembrane region" description="Helical" evidence="8">
    <location>
        <begin position="82"/>
        <end position="100"/>
    </location>
</feature>
<feature type="transmembrane region" description="Helical" evidence="8">
    <location>
        <begin position="448"/>
        <end position="467"/>
    </location>
</feature>
<feature type="domain" description="Major facilitator superfamily (MFS) profile" evidence="9">
    <location>
        <begin position="16"/>
        <end position="471"/>
    </location>
</feature>
<dbReference type="InterPro" id="IPR004737">
    <property type="entry name" value="NO3_transporter_NarK/NarU-like"/>
</dbReference>
<feature type="transmembrane region" description="Helical" evidence="8">
    <location>
        <begin position="144"/>
        <end position="163"/>
    </location>
</feature>
<evidence type="ECO:0000256" key="2">
    <source>
        <dbReference type="ARBA" id="ARBA00008432"/>
    </source>
</evidence>
<keyword evidence="4 8" id="KW-0812">Transmembrane</keyword>
<reference evidence="11" key="1">
    <citation type="submission" date="2016-10" db="EMBL/GenBank/DDBJ databases">
        <authorList>
            <person name="Varghese N."/>
            <person name="Submissions S."/>
        </authorList>
    </citation>
    <scope>NUCLEOTIDE SEQUENCE [LARGE SCALE GENOMIC DNA]</scope>
    <source>
        <strain evidence="11">CGMCC 1.10369</strain>
    </source>
</reference>
<dbReference type="RefSeq" id="WP_090842188.1">
    <property type="nucleotide sequence ID" value="NZ_FNIL01000003.1"/>
</dbReference>
<sequence>MKVADIFKFKNEEIKMLHLAWFAFFVSFFAWFSMAPLATTMMDDMGWLTPQHIAALGICNVVLTIPARIIIGSLLDKFGPRVVYAGLLMIMAVPAITFAFGDTWAQLMVSRLILGSIGASFVVGIRMVAEWFPPKNVGFAEGIYGGWGNFGSAAAAMLLPWFALTLLGGDDGYRYALAFTGVVCFVYGIIFYLLAKDTPDGKALVKPKKASALEVSSWGDMVQLIIWTIPLGGAVALSSWRLNDLGFISDTILYSIYIVISVILVIQMINIFKVNVPRLKEGVPEQDKYKFKNVAALNSTYFANFGAELAIISMLPMFFQLTFSLTASQAGLIAASFAFINLIARPLGGVLSDRMGSRRKVMLTYMIGICIGLMTMGFMDSSWPLIVAIAVTVLTSMFVQGAEGATYSIVPMVKKRLTGQVAGMAGAYGNVGSTVYLTLYTFVSAQQFFFILAGGAFVSFVICYFMLEEPKNSFAEEYYLTDDELAQQKEAESQLAYEKEMQKKESAV</sequence>
<keyword evidence="11" id="KW-1185">Reference proteome</keyword>
<dbReference type="GO" id="GO:0042128">
    <property type="term" value="P:nitrate assimilation"/>
    <property type="evidence" value="ECO:0007669"/>
    <property type="project" value="UniProtKB-UniRule"/>
</dbReference>
<feature type="transmembrane region" description="Helical" evidence="8">
    <location>
        <begin position="421"/>
        <end position="442"/>
    </location>
</feature>
<evidence type="ECO:0000313" key="11">
    <source>
        <dbReference type="Proteomes" id="UP000198778"/>
    </source>
</evidence>
<accession>A0A1H0E4A0</accession>
<evidence type="ECO:0000256" key="1">
    <source>
        <dbReference type="ARBA" id="ARBA00004651"/>
    </source>
</evidence>
<comment type="subcellular location">
    <subcellularLocation>
        <location evidence="1 8">Cell membrane</location>
        <topology evidence="1 8">Multi-pass membrane protein</topology>
    </subcellularLocation>
</comment>
<feature type="transmembrane region" description="Helical" evidence="8">
    <location>
        <begin position="385"/>
        <end position="409"/>
    </location>
</feature>
<feature type="transmembrane region" description="Helical" evidence="8">
    <location>
        <begin position="175"/>
        <end position="194"/>
    </location>
</feature>
<gene>
    <name evidence="10" type="ORF">SAMN04488053_103201</name>
</gene>
<dbReference type="AlphaFoldDB" id="A0A1H0E4A0"/>
<keyword evidence="3 8" id="KW-0813">Transport</keyword>
<dbReference type="OrthoDB" id="9773404at2"/>
<evidence type="ECO:0000256" key="3">
    <source>
        <dbReference type="ARBA" id="ARBA00022448"/>
    </source>
</evidence>
<dbReference type="STRING" id="745820.SAMN04488053_103201"/>
<feature type="transmembrane region" description="Helical" evidence="8">
    <location>
        <begin position="252"/>
        <end position="272"/>
    </location>
</feature>
<dbReference type="GO" id="GO:0005886">
    <property type="term" value="C:plasma membrane"/>
    <property type="evidence" value="ECO:0007669"/>
    <property type="project" value="UniProtKB-SubCell"/>
</dbReference>
<dbReference type="InterPro" id="IPR020846">
    <property type="entry name" value="MFS_dom"/>
</dbReference>
<evidence type="ECO:0000256" key="6">
    <source>
        <dbReference type="ARBA" id="ARBA00023063"/>
    </source>
</evidence>
<evidence type="ECO:0000259" key="9">
    <source>
        <dbReference type="PROSITE" id="PS50850"/>
    </source>
</evidence>
<organism evidence="10 11">
    <name type="scientific">Alkalicoccus daliensis</name>
    <dbReference type="NCBI Taxonomy" id="745820"/>
    <lineage>
        <taxon>Bacteria</taxon>
        <taxon>Bacillati</taxon>
        <taxon>Bacillota</taxon>
        <taxon>Bacilli</taxon>
        <taxon>Bacillales</taxon>
        <taxon>Bacillaceae</taxon>
        <taxon>Alkalicoccus</taxon>
    </lineage>
</organism>
<comment type="similarity">
    <text evidence="2 8">Belongs to the major facilitator superfamily. Nitrate/nitrite porter (TC 2.A.1.8) family.</text>
</comment>
<dbReference type="InterPro" id="IPR044772">
    <property type="entry name" value="NO3_transporter"/>
</dbReference>
<feature type="transmembrane region" description="Helical" evidence="8">
    <location>
        <begin position="293"/>
        <end position="312"/>
    </location>
</feature>
<dbReference type="Proteomes" id="UP000198778">
    <property type="component" value="Unassembled WGS sequence"/>
</dbReference>
<dbReference type="GO" id="GO:0015113">
    <property type="term" value="F:nitrite transmembrane transporter activity"/>
    <property type="evidence" value="ECO:0007669"/>
    <property type="project" value="InterPro"/>
</dbReference>
<dbReference type="Gene3D" id="1.20.1250.20">
    <property type="entry name" value="MFS general substrate transporter like domains"/>
    <property type="match status" value="2"/>
</dbReference>
<evidence type="ECO:0000256" key="5">
    <source>
        <dbReference type="ARBA" id="ARBA00022989"/>
    </source>
</evidence>
<feature type="transmembrane region" description="Helical" evidence="8">
    <location>
        <begin position="215"/>
        <end position="240"/>
    </location>
</feature>
<dbReference type="PANTHER" id="PTHR23515">
    <property type="entry name" value="HIGH-AFFINITY NITRATE TRANSPORTER 2.3"/>
    <property type="match status" value="1"/>
</dbReference>
<keyword evidence="7 8" id="KW-0472">Membrane</keyword>
<evidence type="ECO:0000256" key="7">
    <source>
        <dbReference type="ARBA" id="ARBA00023136"/>
    </source>
</evidence>
<dbReference type="Pfam" id="PF07690">
    <property type="entry name" value="MFS_1"/>
    <property type="match status" value="2"/>
</dbReference>
<protein>
    <recommendedName>
        <fullName evidence="8">Nitrate/nitrite transporter</fullName>
    </recommendedName>
</protein>
<feature type="transmembrane region" description="Helical" evidence="8">
    <location>
        <begin position="361"/>
        <end position="379"/>
    </location>
</feature>
<feature type="transmembrane region" description="Helical" evidence="8">
    <location>
        <begin position="53"/>
        <end position="75"/>
    </location>
</feature>
<evidence type="ECO:0000313" key="10">
    <source>
        <dbReference type="EMBL" id="SDN77242.1"/>
    </source>
</evidence>
<dbReference type="SUPFAM" id="SSF103473">
    <property type="entry name" value="MFS general substrate transporter"/>
    <property type="match status" value="1"/>
</dbReference>
<feature type="transmembrane region" description="Helical" evidence="8">
    <location>
        <begin position="112"/>
        <end position="132"/>
    </location>
</feature>
<keyword evidence="6 8" id="KW-0534">Nitrate assimilation</keyword>
<dbReference type="NCBIfam" id="TIGR00886">
    <property type="entry name" value="2A0108"/>
    <property type="match status" value="1"/>
</dbReference>
<dbReference type="GO" id="GO:0015112">
    <property type="term" value="F:nitrate transmembrane transporter activity"/>
    <property type="evidence" value="ECO:0007669"/>
    <property type="project" value="UniProtKB-UniRule"/>
</dbReference>
<evidence type="ECO:0000256" key="8">
    <source>
        <dbReference type="RuleBase" id="RU366033"/>
    </source>
</evidence>
<dbReference type="EMBL" id="FNIL01000003">
    <property type="protein sequence ID" value="SDN77242.1"/>
    <property type="molecule type" value="Genomic_DNA"/>
</dbReference>
<dbReference type="InterPro" id="IPR036259">
    <property type="entry name" value="MFS_trans_sf"/>
</dbReference>
<evidence type="ECO:0000256" key="4">
    <source>
        <dbReference type="ARBA" id="ARBA00022692"/>
    </source>
</evidence>
<feature type="transmembrane region" description="Helical" evidence="8">
    <location>
        <begin position="21"/>
        <end position="41"/>
    </location>
</feature>
<keyword evidence="5 8" id="KW-1133">Transmembrane helix</keyword>